<proteinExistence type="inferred from homology"/>
<dbReference type="Gene3D" id="3.40.50.10360">
    <property type="entry name" value="Hypothetical protein TT1679"/>
    <property type="match status" value="1"/>
</dbReference>
<accession>A0A2S7ZPL4</accession>
<dbReference type="HAMAP" id="MF_00800">
    <property type="entry name" value="UPF0340"/>
    <property type="match status" value="1"/>
</dbReference>
<dbReference type="InterPro" id="IPR006340">
    <property type="entry name" value="DUF436"/>
</dbReference>
<dbReference type="RefSeq" id="WP_105092695.1">
    <property type="nucleotide sequence ID" value="NZ_PPDF01000008.1"/>
</dbReference>
<name>A0A2S7ZPL4_9FIRM</name>
<dbReference type="Pfam" id="PF04260">
    <property type="entry name" value="DUF436"/>
    <property type="match status" value="1"/>
</dbReference>
<comment type="caution">
    <text evidence="2">The sequence shown here is derived from an EMBL/GenBank/DDBJ whole genome shotgun (WGS) entry which is preliminary data.</text>
</comment>
<dbReference type="InterPro" id="IPR028345">
    <property type="entry name" value="Antibiotic_NAT-like"/>
</dbReference>
<reference evidence="2 3" key="1">
    <citation type="submission" date="2018-01" db="EMBL/GenBank/DDBJ databases">
        <title>Draft genome sequences of clinical isolates and type strains of oral Veillonella including Veillonella infantum sp., nov.</title>
        <authorList>
            <person name="Mashima I."/>
            <person name="Liao Y.-C."/>
            <person name="Sabharwal A."/>
            <person name="Haase E.M."/>
            <person name="Nakazawa F."/>
            <person name="Scannapieco F.A."/>
        </authorList>
    </citation>
    <scope>NUCLEOTIDE SEQUENCE [LARGE SCALE GENOMIC DNA]</scope>
    <source>
        <strain evidence="2 3">Y6</strain>
    </source>
</reference>
<protein>
    <recommendedName>
        <fullName evidence="1">UPF0340 protein VTHSUH11_03890</fullName>
    </recommendedName>
</protein>
<evidence type="ECO:0000313" key="3">
    <source>
        <dbReference type="Proteomes" id="UP000238877"/>
    </source>
</evidence>
<gene>
    <name evidence="2" type="ORF">VTHSUH11_03890</name>
</gene>
<comment type="similarity">
    <text evidence="1">Belongs to the UPF0340 family.</text>
</comment>
<dbReference type="EMBL" id="PPDF01000008">
    <property type="protein sequence ID" value="PQL25233.1"/>
    <property type="molecule type" value="Genomic_DNA"/>
</dbReference>
<evidence type="ECO:0000256" key="1">
    <source>
        <dbReference type="HAMAP-Rule" id="MF_00800"/>
    </source>
</evidence>
<dbReference type="Proteomes" id="UP000238877">
    <property type="component" value="Unassembled WGS sequence"/>
</dbReference>
<evidence type="ECO:0000313" key="2">
    <source>
        <dbReference type="EMBL" id="PQL25233.1"/>
    </source>
</evidence>
<dbReference type="NCBIfam" id="TIGR01440">
    <property type="entry name" value="TIGR01440 family protein"/>
    <property type="match status" value="1"/>
</dbReference>
<dbReference type="SUPFAM" id="SSF110710">
    <property type="entry name" value="TTHA0583/YokD-like"/>
    <property type="match status" value="1"/>
</dbReference>
<dbReference type="STRING" id="1110546.GCA_001078375_00019"/>
<organism evidence="2 3">
    <name type="scientific">Veillonella tobetsuensis</name>
    <dbReference type="NCBI Taxonomy" id="1110546"/>
    <lineage>
        <taxon>Bacteria</taxon>
        <taxon>Bacillati</taxon>
        <taxon>Bacillota</taxon>
        <taxon>Negativicutes</taxon>
        <taxon>Veillonellales</taxon>
        <taxon>Veillonellaceae</taxon>
        <taxon>Veillonella</taxon>
    </lineage>
</organism>
<dbReference type="AlphaFoldDB" id="A0A2S7ZPL4"/>
<sequence>MHSIETIRQEVHAAIDEILTVAKVREGQLLVVGCSTSEVCGKKIGTDSHEDVAAVLFDEIYKFVTDKGLHLAVQCCEHLNRALVMERDALTWEEECNVVPQIHAGGAMAVTAYNRFKDPVVVEFIQADAGIDIGDTFIGMHMKHVAVPVRLDIKKIGEAHVTACRVRPKSIGGSRAVYNDALL</sequence>
<dbReference type="PIRSF" id="PIRSF007510">
    <property type="entry name" value="UCP007510"/>
    <property type="match status" value="1"/>
</dbReference>